<dbReference type="InterPro" id="IPR014327">
    <property type="entry name" value="RNA_pol_sigma70_bacteroid"/>
</dbReference>
<keyword evidence="4" id="KW-0804">Transcription</keyword>
<evidence type="ECO:0000259" key="5">
    <source>
        <dbReference type="Pfam" id="PF04542"/>
    </source>
</evidence>
<feature type="domain" description="RNA polymerase sigma factor 70 region 4 type 2" evidence="6">
    <location>
        <begin position="116"/>
        <end position="168"/>
    </location>
</feature>
<dbReference type="InterPro" id="IPR039425">
    <property type="entry name" value="RNA_pol_sigma-70-like"/>
</dbReference>
<dbReference type="AlphaFoldDB" id="A0A4R6IBL9"/>
<dbReference type="Proteomes" id="UP000295499">
    <property type="component" value="Unassembled WGS sequence"/>
</dbReference>
<dbReference type="InterPro" id="IPR036388">
    <property type="entry name" value="WH-like_DNA-bd_sf"/>
</dbReference>
<dbReference type="InterPro" id="IPR013325">
    <property type="entry name" value="RNA_pol_sigma_r2"/>
</dbReference>
<evidence type="ECO:0000313" key="7">
    <source>
        <dbReference type="EMBL" id="TDO19600.1"/>
    </source>
</evidence>
<dbReference type="Gene3D" id="1.10.1740.10">
    <property type="match status" value="1"/>
</dbReference>
<gene>
    <name evidence="7" type="ORF">CLV32_4222</name>
</gene>
<keyword evidence="3" id="KW-0731">Sigma factor</keyword>
<keyword evidence="8" id="KW-1185">Reference proteome</keyword>
<dbReference type="NCBIfam" id="TIGR02985">
    <property type="entry name" value="Sig70_bacteroi1"/>
    <property type="match status" value="1"/>
</dbReference>
<accession>A0A4R6IBL9</accession>
<evidence type="ECO:0000313" key="8">
    <source>
        <dbReference type="Proteomes" id="UP000295499"/>
    </source>
</evidence>
<sequence>MHNASIPTALTINAQNFEEVYLEHYAALHRYAYAILYEDDMADELVQQVFVKILEKKQSFQIHVSVKAYLYRSVHNECLNYLKHEKVKKGYQEHSVGKKQYAESASKNLQYKELEQQLSKSINALPEQCRTIFQLSRFEELKYAEIALQLGLSVKTIENQISKALKRLRNDLADYLPLLLFILINTRR</sequence>
<dbReference type="EMBL" id="SNWM01000006">
    <property type="protein sequence ID" value="TDO19600.1"/>
    <property type="molecule type" value="Genomic_DNA"/>
</dbReference>
<evidence type="ECO:0000256" key="3">
    <source>
        <dbReference type="ARBA" id="ARBA00023082"/>
    </source>
</evidence>
<dbReference type="SUPFAM" id="SSF88659">
    <property type="entry name" value="Sigma3 and sigma4 domains of RNA polymerase sigma factors"/>
    <property type="match status" value="1"/>
</dbReference>
<dbReference type="SUPFAM" id="SSF88946">
    <property type="entry name" value="Sigma2 domain of RNA polymerase sigma factors"/>
    <property type="match status" value="1"/>
</dbReference>
<dbReference type="CDD" id="cd06171">
    <property type="entry name" value="Sigma70_r4"/>
    <property type="match status" value="1"/>
</dbReference>
<dbReference type="NCBIfam" id="TIGR02937">
    <property type="entry name" value="sigma70-ECF"/>
    <property type="match status" value="1"/>
</dbReference>
<evidence type="ECO:0000256" key="1">
    <source>
        <dbReference type="ARBA" id="ARBA00010641"/>
    </source>
</evidence>
<comment type="similarity">
    <text evidence="1">Belongs to the sigma-70 factor family. ECF subfamily.</text>
</comment>
<dbReference type="PANTHER" id="PTHR43133:SF46">
    <property type="entry name" value="RNA POLYMERASE SIGMA-70 FACTOR ECF SUBFAMILY"/>
    <property type="match status" value="1"/>
</dbReference>
<reference evidence="7 8" key="1">
    <citation type="submission" date="2019-03" db="EMBL/GenBank/DDBJ databases">
        <title>Genomic Encyclopedia of Archaeal and Bacterial Type Strains, Phase II (KMG-II): from individual species to whole genera.</title>
        <authorList>
            <person name="Goeker M."/>
        </authorList>
    </citation>
    <scope>NUCLEOTIDE SEQUENCE [LARGE SCALE GENOMIC DNA]</scope>
    <source>
        <strain evidence="7 8">DSM 19034</strain>
    </source>
</reference>
<name>A0A4R6IBL9_9SPHI</name>
<evidence type="ECO:0000256" key="4">
    <source>
        <dbReference type="ARBA" id="ARBA00023163"/>
    </source>
</evidence>
<dbReference type="InterPro" id="IPR013324">
    <property type="entry name" value="RNA_pol_sigma_r3/r4-like"/>
</dbReference>
<proteinExistence type="inferred from homology"/>
<feature type="domain" description="RNA polymerase sigma-70 region 2" evidence="5">
    <location>
        <begin position="21"/>
        <end position="85"/>
    </location>
</feature>
<dbReference type="Pfam" id="PF08281">
    <property type="entry name" value="Sigma70_r4_2"/>
    <property type="match status" value="1"/>
</dbReference>
<dbReference type="InterPro" id="IPR014284">
    <property type="entry name" value="RNA_pol_sigma-70_dom"/>
</dbReference>
<dbReference type="GO" id="GO:0003677">
    <property type="term" value="F:DNA binding"/>
    <property type="evidence" value="ECO:0007669"/>
    <property type="project" value="InterPro"/>
</dbReference>
<dbReference type="Gene3D" id="1.10.10.10">
    <property type="entry name" value="Winged helix-like DNA-binding domain superfamily/Winged helix DNA-binding domain"/>
    <property type="match status" value="1"/>
</dbReference>
<keyword evidence="2" id="KW-0805">Transcription regulation</keyword>
<dbReference type="PANTHER" id="PTHR43133">
    <property type="entry name" value="RNA POLYMERASE ECF-TYPE SIGMA FACTO"/>
    <property type="match status" value="1"/>
</dbReference>
<protein>
    <submittedName>
        <fullName evidence="7">RNA polymerase sigma-70 factor (ECF subfamily)</fullName>
    </submittedName>
</protein>
<dbReference type="InterPro" id="IPR013249">
    <property type="entry name" value="RNA_pol_sigma70_r4_t2"/>
</dbReference>
<dbReference type="Pfam" id="PF04542">
    <property type="entry name" value="Sigma70_r2"/>
    <property type="match status" value="1"/>
</dbReference>
<organism evidence="7 8">
    <name type="scientific">Pedobacter duraquae</name>
    <dbReference type="NCBI Taxonomy" id="425511"/>
    <lineage>
        <taxon>Bacteria</taxon>
        <taxon>Pseudomonadati</taxon>
        <taxon>Bacteroidota</taxon>
        <taxon>Sphingobacteriia</taxon>
        <taxon>Sphingobacteriales</taxon>
        <taxon>Sphingobacteriaceae</taxon>
        <taxon>Pedobacter</taxon>
    </lineage>
</organism>
<evidence type="ECO:0000259" key="6">
    <source>
        <dbReference type="Pfam" id="PF08281"/>
    </source>
</evidence>
<evidence type="ECO:0000256" key="2">
    <source>
        <dbReference type="ARBA" id="ARBA00023015"/>
    </source>
</evidence>
<comment type="caution">
    <text evidence="7">The sequence shown here is derived from an EMBL/GenBank/DDBJ whole genome shotgun (WGS) entry which is preliminary data.</text>
</comment>
<dbReference type="GO" id="GO:0016987">
    <property type="term" value="F:sigma factor activity"/>
    <property type="evidence" value="ECO:0007669"/>
    <property type="project" value="UniProtKB-KW"/>
</dbReference>
<dbReference type="GO" id="GO:0006352">
    <property type="term" value="P:DNA-templated transcription initiation"/>
    <property type="evidence" value="ECO:0007669"/>
    <property type="project" value="InterPro"/>
</dbReference>
<dbReference type="RefSeq" id="WP_243732373.1">
    <property type="nucleotide sequence ID" value="NZ_SNWM01000006.1"/>
</dbReference>
<dbReference type="InterPro" id="IPR007627">
    <property type="entry name" value="RNA_pol_sigma70_r2"/>
</dbReference>